<accession>A0AAW1S828</accession>
<feature type="region of interest" description="Disordered" evidence="1">
    <location>
        <begin position="348"/>
        <end position="392"/>
    </location>
</feature>
<dbReference type="Gene3D" id="3.40.50.1000">
    <property type="entry name" value="HAD superfamily/HAD-like"/>
    <property type="match status" value="1"/>
</dbReference>
<dbReference type="PANTHER" id="PTHR43885">
    <property type="entry name" value="HALOACID DEHALOGENASE-LIKE HYDROLASE"/>
    <property type="match status" value="1"/>
</dbReference>
<name>A0AAW1S828_9CHLO</name>
<dbReference type="PANTHER" id="PTHR43885:SF1">
    <property type="entry name" value="SUPERFAMILY HYDROLASE, PUTATIVE (AFU_ORTHOLOGUE AFUA_4G13290)-RELATED"/>
    <property type="match status" value="1"/>
</dbReference>
<dbReference type="EMBL" id="JALJOU010000008">
    <property type="protein sequence ID" value="KAK9842251.1"/>
    <property type="molecule type" value="Genomic_DNA"/>
</dbReference>
<dbReference type="SUPFAM" id="SSF56784">
    <property type="entry name" value="HAD-like"/>
    <property type="match status" value="1"/>
</dbReference>
<comment type="caution">
    <text evidence="2">The sequence shown here is derived from an EMBL/GenBank/DDBJ whole genome shotgun (WGS) entry which is preliminary data.</text>
</comment>
<reference evidence="2 3" key="1">
    <citation type="journal article" date="2024" name="Nat. Commun.">
        <title>Phylogenomics reveals the evolutionary origins of lichenization in chlorophyte algae.</title>
        <authorList>
            <person name="Puginier C."/>
            <person name="Libourel C."/>
            <person name="Otte J."/>
            <person name="Skaloud P."/>
            <person name="Haon M."/>
            <person name="Grisel S."/>
            <person name="Petersen M."/>
            <person name="Berrin J.G."/>
            <person name="Delaux P.M."/>
            <person name="Dal Grande F."/>
            <person name="Keller J."/>
        </authorList>
    </citation>
    <scope>NUCLEOTIDE SEQUENCE [LARGE SCALE GENOMIC DNA]</scope>
    <source>
        <strain evidence="2 3">SAG 245.80</strain>
    </source>
</reference>
<dbReference type="Gene3D" id="2.60.120.330">
    <property type="entry name" value="B-lactam Antibiotic, Isopenicillin N Synthase, Chain"/>
    <property type="match status" value="1"/>
</dbReference>
<dbReference type="Gene3D" id="1.10.260.80">
    <property type="match status" value="1"/>
</dbReference>
<dbReference type="SFLD" id="SFLDS00003">
    <property type="entry name" value="Haloacid_Dehalogenase"/>
    <property type="match status" value="1"/>
</dbReference>
<evidence type="ECO:0000313" key="3">
    <source>
        <dbReference type="Proteomes" id="UP001445335"/>
    </source>
</evidence>
<gene>
    <name evidence="2" type="ORF">WJX81_002791</name>
</gene>
<dbReference type="InterPro" id="IPR027443">
    <property type="entry name" value="IPNS-like_sf"/>
</dbReference>
<keyword evidence="3" id="KW-1185">Reference proteome</keyword>
<sequence length="763" mass="81817">MADGFAQLPRVAFADLHSLLSSDKWELACEKLALSLFKHNACVLVLPEEMWGWIHGAMGRFCDLAPEDLQRLCSQDGSPGYTALPGRNRFDYRLGSGMAERLPEAAQQPAVQAYLTLDVLARLVLTSTCRASHVRLPTATLAGLLDEQPLARGAVSSSLMQVVQHTQNLSSPALRGARRQWLLAHQQDGAAHTGLLSLVATQEAQDCDRGAVSKLQVRDATGRWINVILQKNEVAIFLGATSTRATGGLLKAATTRVVGELVAGMPGQTQRCTLEFQLHARPDAVLDPALVLQEAGHIVQASFATPVAVRELMRQFDTVLTPLSNAAGPSSGSLEFGTFDPAGAAARKRQRKRLPMEVTAAAASSPVTRSGKVRRTSGGLVNGQPGPAEPQVCVSGEGGGGGEVNMERGGGGGEQVYITVDGGRLTMDFLRVRVVHCSKDLDGMGSLGPGVYFRISPHALASRLFEAYSQTQGMELSTLRFTHDTIRMNGALSLLDNGVIDEDEVFVSDFADPCEHMCASDPQPLACEEAPLDANGMRIVRGVIFDMDGTLTVPVIDFPLMRQRVGVPEGADILTEINSWPHERRVRGHEIIAEVEDQALADMAVAPGALELCAWLDRQSIPRALVTRNVARAVHHFHTHHFPHAPFHPAIDRDWGPWKPSPAALDHICQLWGIPPSEAVMVGDSAKDDVVSANRAGALSILLDAEGRYRPGGEALEGEAVPSHKVASLADAARVLRELYDMRSPDALVRAAANAPLVAHAAG</sequence>
<evidence type="ECO:0000256" key="1">
    <source>
        <dbReference type="SAM" id="MobiDB-lite"/>
    </source>
</evidence>
<protein>
    <submittedName>
        <fullName evidence="2">Uncharacterized protein</fullName>
    </submittedName>
</protein>
<dbReference type="SFLD" id="SFLDG01129">
    <property type="entry name" value="C1.5:_HAD__Beta-PGM__Phosphata"/>
    <property type="match status" value="1"/>
</dbReference>
<dbReference type="Gene3D" id="3.10.20.90">
    <property type="entry name" value="Phosphatidylinositol 3-kinase Catalytic Subunit, Chain A, domain 1"/>
    <property type="match status" value="1"/>
</dbReference>
<dbReference type="Proteomes" id="UP001445335">
    <property type="component" value="Unassembled WGS sequence"/>
</dbReference>
<dbReference type="NCBIfam" id="TIGR01549">
    <property type="entry name" value="HAD-SF-IA-v1"/>
    <property type="match status" value="1"/>
</dbReference>
<proteinExistence type="predicted"/>
<organism evidence="2 3">
    <name type="scientific">Elliptochloris bilobata</name>
    <dbReference type="NCBI Taxonomy" id="381761"/>
    <lineage>
        <taxon>Eukaryota</taxon>
        <taxon>Viridiplantae</taxon>
        <taxon>Chlorophyta</taxon>
        <taxon>core chlorophytes</taxon>
        <taxon>Trebouxiophyceae</taxon>
        <taxon>Trebouxiophyceae incertae sedis</taxon>
        <taxon>Elliptochloris clade</taxon>
        <taxon>Elliptochloris</taxon>
    </lineage>
</organism>
<dbReference type="InterPro" id="IPR023214">
    <property type="entry name" value="HAD_sf"/>
</dbReference>
<dbReference type="AlphaFoldDB" id="A0AAW1S828"/>
<dbReference type="InterPro" id="IPR006439">
    <property type="entry name" value="HAD-SF_hydro_IA"/>
</dbReference>
<dbReference type="InterPro" id="IPR036412">
    <property type="entry name" value="HAD-like_sf"/>
</dbReference>
<evidence type="ECO:0000313" key="2">
    <source>
        <dbReference type="EMBL" id="KAK9842251.1"/>
    </source>
</evidence>
<dbReference type="Pfam" id="PF00702">
    <property type="entry name" value="Hydrolase"/>
    <property type="match status" value="1"/>
</dbReference>
<dbReference type="SUPFAM" id="SSF51197">
    <property type="entry name" value="Clavaminate synthase-like"/>
    <property type="match status" value="1"/>
</dbReference>